<sequence length="268" mass="31029">MFVLLSLLISFAILATIYRYAKIIEAKTERKYQLIVHLRELVTLIRQHRTATHYTLMFDKKKSKQLDKVEVAMEECCLALTDIAHVDNKPTYRVLHSNIKLLSRCWKKHSVSKNQIIHGKLIRQTLLLLNNILVAWLMDVNRDELEQEYRTLWQSVIDSLDCLTQLRLCIDSIESELGKQRALHYCNQIHRKVNQLSLVGPLSIPSPMYSIAIGKIEALIEHPAVDLDKAFMYQLTSELSELIFVNYDGIIKEMAEALYQPIPNTVIV</sequence>
<accession>A0A240EQT9</accession>
<evidence type="ECO:0000313" key="1">
    <source>
        <dbReference type="EMBL" id="SNX50653.1"/>
    </source>
</evidence>
<gene>
    <name evidence="1" type="ORF">VTH8203_04314</name>
</gene>
<protein>
    <recommendedName>
        <fullName evidence="3">Nitrate and nitrite sensing</fullName>
    </recommendedName>
</protein>
<evidence type="ECO:0008006" key="3">
    <source>
        <dbReference type="Google" id="ProtNLM"/>
    </source>
</evidence>
<keyword evidence="2" id="KW-1185">Reference proteome</keyword>
<dbReference type="RefSeq" id="WP_096995553.1">
    <property type="nucleotide sequence ID" value="NZ_JBHSII010000001.1"/>
</dbReference>
<name>A0A240EQT9_9VIBR</name>
<dbReference type="OrthoDB" id="5826599at2"/>
<dbReference type="AlphaFoldDB" id="A0A240EQT9"/>
<reference evidence="2" key="1">
    <citation type="submission" date="2016-06" db="EMBL/GenBank/DDBJ databases">
        <authorList>
            <person name="Rodrigo-Torres L."/>
            <person name="Arahal R.D."/>
            <person name="Lucena T."/>
        </authorList>
    </citation>
    <scope>NUCLEOTIDE SEQUENCE [LARGE SCALE GENOMIC DNA]</scope>
    <source>
        <strain evidence="2">CECT8203</strain>
    </source>
</reference>
<dbReference type="Proteomes" id="UP000219336">
    <property type="component" value="Unassembled WGS sequence"/>
</dbReference>
<evidence type="ECO:0000313" key="2">
    <source>
        <dbReference type="Proteomes" id="UP000219336"/>
    </source>
</evidence>
<organism evidence="1 2">
    <name type="scientific">Vibrio thalassae</name>
    <dbReference type="NCBI Taxonomy" id="1243014"/>
    <lineage>
        <taxon>Bacteria</taxon>
        <taxon>Pseudomonadati</taxon>
        <taxon>Pseudomonadota</taxon>
        <taxon>Gammaproteobacteria</taxon>
        <taxon>Vibrionales</taxon>
        <taxon>Vibrionaceae</taxon>
        <taxon>Vibrio</taxon>
    </lineage>
</organism>
<dbReference type="EMBL" id="OANU01000123">
    <property type="protein sequence ID" value="SNX50653.1"/>
    <property type="molecule type" value="Genomic_DNA"/>
</dbReference>
<proteinExistence type="predicted"/>